<evidence type="ECO:0000313" key="17">
    <source>
        <dbReference type="EMBL" id="ACL69899.1"/>
    </source>
</evidence>
<dbReference type="Pfam" id="PF00717">
    <property type="entry name" value="Peptidase_S24"/>
    <property type="match status" value="1"/>
</dbReference>
<keyword evidence="10 13" id="KW-0804">Transcription</keyword>
<evidence type="ECO:0000256" key="11">
    <source>
        <dbReference type="ARBA" id="ARBA00023204"/>
    </source>
</evidence>
<feature type="active site" description="For autocatalytic cleavage activity" evidence="13">
    <location>
        <position position="165"/>
    </location>
</feature>
<evidence type="ECO:0000256" key="14">
    <source>
        <dbReference type="RuleBase" id="RU003991"/>
    </source>
</evidence>
<accession>B8CX80</accession>
<dbReference type="GO" id="GO:0006508">
    <property type="term" value="P:proteolysis"/>
    <property type="evidence" value="ECO:0007669"/>
    <property type="project" value="InterPro"/>
</dbReference>
<dbReference type="GO" id="GO:0009432">
    <property type="term" value="P:SOS response"/>
    <property type="evidence" value="ECO:0007669"/>
    <property type="project" value="UniProtKB-UniRule"/>
</dbReference>
<evidence type="ECO:0000256" key="10">
    <source>
        <dbReference type="ARBA" id="ARBA00023163"/>
    </source>
</evidence>
<dbReference type="CDD" id="cd06529">
    <property type="entry name" value="S24_LexA-like"/>
    <property type="match status" value="1"/>
</dbReference>
<evidence type="ECO:0000313" key="18">
    <source>
        <dbReference type="Proteomes" id="UP000000719"/>
    </source>
</evidence>
<dbReference type="InterPro" id="IPR036286">
    <property type="entry name" value="LexA/Signal_pep-like_sf"/>
</dbReference>
<dbReference type="EMBL" id="CP001098">
    <property type="protein sequence ID" value="ACL69899.1"/>
    <property type="molecule type" value="Genomic_DNA"/>
</dbReference>
<dbReference type="InterPro" id="IPR036388">
    <property type="entry name" value="WH-like_DNA-bd_sf"/>
</dbReference>
<evidence type="ECO:0000256" key="9">
    <source>
        <dbReference type="ARBA" id="ARBA00023125"/>
    </source>
</evidence>
<dbReference type="EC" id="3.4.21.88" evidence="13"/>
<dbReference type="GO" id="GO:0003677">
    <property type="term" value="F:DNA binding"/>
    <property type="evidence" value="ECO:0007669"/>
    <property type="project" value="UniProtKB-UniRule"/>
</dbReference>
<keyword evidence="7 13" id="KW-0068">Autocatalytic cleavage</keyword>
<dbReference type="GO" id="GO:0006281">
    <property type="term" value="P:DNA repair"/>
    <property type="evidence" value="ECO:0007669"/>
    <property type="project" value="UniProtKB-UniRule"/>
</dbReference>
<dbReference type="SUPFAM" id="SSF46785">
    <property type="entry name" value="Winged helix' DNA-binding domain"/>
    <property type="match status" value="1"/>
</dbReference>
<comment type="catalytic activity">
    <reaction evidence="13">
        <text>Hydrolysis of Ala-|-Gly bond in repressor LexA.</text>
        <dbReference type="EC" id="3.4.21.88"/>
    </reaction>
</comment>
<evidence type="ECO:0000256" key="3">
    <source>
        <dbReference type="ARBA" id="ARBA00022491"/>
    </source>
</evidence>
<dbReference type="GO" id="GO:0045892">
    <property type="term" value="P:negative regulation of DNA-templated transcription"/>
    <property type="evidence" value="ECO:0007669"/>
    <property type="project" value="UniProtKB-UniRule"/>
</dbReference>
<dbReference type="InterPro" id="IPR050077">
    <property type="entry name" value="LexA_repressor"/>
</dbReference>
<evidence type="ECO:0000256" key="4">
    <source>
        <dbReference type="ARBA" id="ARBA00022705"/>
    </source>
</evidence>
<keyword evidence="4 13" id="KW-0235">DNA replication</keyword>
<name>B8CX80_HALOH</name>
<dbReference type="InterPro" id="IPR006197">
    <property type="entry name" value="Peptidase_S24_LexA"/>
</dbReference>
<evidence type="ECO:0000259" key="15">
    <source>
        <dbReference type="Pfam" id="PF00717"/>
    </source>
</evidence>
<keyword evidence="6 13" id="KW-0378">Hydrolase</keyword>
<dbReference type="InterPro" id="IPR036390">
    <property type="entry name" value="WH_DNA-bd_sf"/>
</dbReference>
<comment type="function">
    <text evidence="13">Represses a number of genes involved in the response to DNA damage (SOS response), including recA and lexA. In the presence of single-stranded DNA, RecA interacts with LexA causing an autocatalytic cleavage which disrupts the DNA-binding part of LexA, leading to derepression of the SOS regulon and eventually DNA repair.</text>
</comment>
<keyword evidence="12 13" id="KW-0742">SOS response</keyword>
<feature type="active site" description="For autocatalytic cleavage activity" evidence="13">
    <location>
        <position position="128"/>
    </location>
</feature>
<dbReference type="KEGG" id="hor:Hore_11470"/>
<feature type="domain" description="LexA repressor DNA-binding" evidence="16">
    <location>
        <begin position="1"/>
        <end position="65"/>
    </location>
</feature>
<dbReference type="NCBIfam" id="TIGR00498">
    <property type="entry name" value="lexA"/>
    <property type="match status" value="1"/>
</dbReference>
<evidence type="ECO:0000256" key="6">
    <source>
        <dbReference type="ARBA" id="ARBA00022801"/>
    </source>
</evidence>
<reference evidence="17 18" key="1">
    <citation type="journal article" date="2009" name="PLoS ONE">
        <title>Genome analysis of the anaerobic thermohalophilic bacterium Halothermothrix orenii.</title>
        <authorList>
            <person name="Mavromatis K."/>
            <person name="Ivanova N."/>
            <person name="Anderson I."/>
            <person name="Lykidis A."/>
            <person name="Hooper S.D."/>
            <person name="Sun H."/>
            <person name="Kunin V."/>
            <person name="Lapidus A."/>
            <person name="Hugenholtz P."/>
            <person name="Patel B."/>
            <person name="Kyrpides N.C."/>
        </authorList>
    </citation>
    <scope>NUCLEOTIDE SEQUENCE [LARGE SCALE GENOMIC DNA]</scope>
    <source>
        <strain evidence="18">H 168 / OCM 544 / DSM 9562</strain>
    </source>
</reference>
<dbReference type="InterPro" id="IPR006199">
    <property type="entry name" value="LexA_DNA-bd_dom"/>
</dbReference>
<protein>
    <recommendedName>
        <fullName evidence="13">LexA repressor</fullName>
        <ecNumber evidence="13">3.4.21.88</ecNumber>
    </recommendedName>
</protein>
<evidence type="ECO:0000256" key="1">
    <source>
        <dbReference type="ARBA" id="ARBA00007484"/>
    </source>
</evidence>
<sequence length="207" mass="23935">MEELTERQKDILRFIQEEIKEKGYPPSVREIGKAVGLKSPASVHSHLKSLEKFNYIRRDPSKPRAIEVLYGDEDKINKEMLHIPIVGQVTAGQPILAQENIEDYFPVPTDYVRTSDKELFMLKIKGNSMINAGIYDGDYVIAQKQDNAENGDIIIALIDNEATVKRYYKERDHIRLQPENPDMDPIYVNFNTYFKVLGKIIGLYRQF</sequence>
<evidence type="ECO:0000256" key="7">
    <source>
        <dbReference type="ARBA" id="ARBA00022813"/>
    </source>
</evidence>
<comment type="subunit">
    <text evidence="2 13">Homodimer.</text>
</comment>
<evidence type="ECO:0000256" key="12">
    <source>
        <dbReference type="ARBA" id="ARBA00023236"/>
    </source>
</evidence>
<dbReference type="STRING" id="373903.Hore_11470"/>
<comment type="similarity">
    <text evidence="1 13 14">Belongs to the peptidase S24 family.</text>
</comment>
<keyword evidence="11 13" id="KW-0234">DNA repair</keyword>
<keyword evidence="5 13" id="KW-0227">DNA damage</keyword>
<gene>
    <name evidence="13" type="primary">lexA</name>
    <name evidence="17" type="ordered locus">Hore_11470</name>
</gene>
<dbReference type="InterPro" id="IPR006200">
    <property type="entry name" value="LexA"/>
</dbReference>
<evidence type="ECO:0000256" key="8">
    <source>
        <dbReference type="ARBA" id="ARBA00023015"/>
    </source>
</evidence>
<dbReference type="SUPFAM" id="SSF51306">
    <property type="entry name" value="LexA/Signal peptidase"/>
    <property type="match status" value="1"/>
</dbReference>
<dbReference type="OrthoDB" id="9802364at2"/>
<dbReference type="HOGENOM" id="CLU_066192_45_1_9"/>
<proteinExistence type="inferred from homology"/>
<evidence type="ECO:0000256" key="5">
    <source>
        <dbReference type="ARBA" id="ARBA00022763"/>
    </source>
</evidence>
<keyword evidence="9 13" id="KW-0238">DNA-binding</keyword>
<dbReference type="FunFam" id="2.10.109.10:FF:000001">
    <property type="entry name" value="LexA repressor"/>
    <property type="match status" value="1"/>
</dbReference>
<dbReference type="PRINTS" id="PR00726">
    <property type="entry name" value="LEXASERPTASE"/>
</dbReference>
<feature type="site" description="Cleavage; by autolysis" evidence="13">
    <location>
        <begin position="91"/>
        <end position="92"/>
    </location>
</feature>
<dbReference type="GO" id="GO:0006260">
    <property type="term" value="P:DNA replication"/>
    <property type="evidence" value="ECO:0007669"/>
    <property type="project" value="UniProtKB-UniRule"/>
</dbReference>
<keyword evidence="8 13" id="KW-0805">Transcription regulation</keyword>
<dbReference type="RefSeq" id="WP_012636084.1">
    <property type="nucleotide sequence ID" value="NC_011899.1"/>
</dbReference>
<dbReference type="HAMAP" id="MF_00015">
    <property type="entry name" value="LexA"/>
    <property type="match status" value="1"/>
</dbReference>
<feature type="DNA-binding region" description="H-T-H motif" evidence="13">
    <location>
        <begin position="28"/>
        <end position="48"/>
    </location>
</feature>
<organism evidence="17 18">
    <name type="scientific">Halothermothrix orenii (strain H 168 / OCM 544 / DSM 9562)</name>
    <dbReference type="NCBI Taxonomy" id="373903"/>
    <lineage>
        <taxon>Bacteria</taxon>
        <taxon>Bacillati</taxon>
        <taxon>Bacillota</taxon>
        <taxon>Clostridia</taxon>
        <taxon>Halanaerobiales</taxon>
        <taxon>Halothermotrichaceae</taxon>
        <taxon>Halothermothrix</taxon>
    </lineage>
</organism>
<feature type="domain" description="Peptidase S24/S26A/S26B/S26C" evidence="15">
    <location>
        <begin position="84"/>
        <end position="201"/>
    </location>
</feature>
<dbReference type="PANTHER" id="PTHR33516">
    <property type="entry name" value="LEXA REPRESSOR"/>
    <property type="match status" value="1"/>
</dbReference>
<dbReference type="GO" id="GO:0004252">
    <property type="term" value="F:serine-type endopeptidase activity"/>
    <property type="evidence" value="ECO:0007669"/>
    <property type="project" value="UniProtKB-UniRule"/>
</dbReference>
<dbReference type="InterPro" id="IPR015927">
    <property type="entry name" value="Peptidase_S24_S26A/B/C"/>
</dbReference>
<dbReference type="InterPro" id="IPR039418">
    <property type="entry name" value="LexA-like"/>
</dbReference>
<dbReference type="Proteomes" id="UP000000719">
    <property type="component" value="Chromosome"/>
</dbReference>
<keyword evidence="18" id="KW-1185">Reference proteome</keyword>
<dbReference type="Gene3D" id="2.10.109.10">
    <property type="entry name" value="Umud Fragment, subunit A"/>
    <property type="match status" value="1"/>
</dbReference>
<dbReference type="AlphaFoldDB" id="B8CX80"/>
<dbReference type="PANTHER" id="PTHR33516:SF2">
    <property type="entry name" value="LEXA REPRESSOR-RELATED"/>
    <property type="match status" value="1"/>
</dbReference>
<evidence type="ECO:0000259" key="16">
    <source>
        <dbReference type="Pfam" id="PF01726"/>
    </source>
</evidence>
<dbReference type="Pfam" id="PF01726">
    <property type="entry name" value="LexA_DNA_bind"/>
    <property type="match status" value="1"/>
</dbReference>
<evidence type="ECO:0000256" key="2">
    <source>
        <dbReference type="ARBA" id="ARBA00011738"/>
    </source>
</evidence>
<dbReference type="FunFam" id="1.10.10.10:FF:000009">
    <property type="entry name" value="LexA repressor"/>
    <property type="match status" value="1"/>
</dbReference>
<dbReference type="Gene3D" id="1.10.10.10">
    <property type="entry name" value="Winged helix-like DNA-binding domain superfamily/Winged helix DNA-binding domain"/>
    <property type="match status" value="1"/>
</dbReference>
<dbReference type="MEROPS" id="S24.001"/>
<evidence type="ECO:0000256" key="13">
    <source>
        <dbReference type="HAMAP-Rule" id="MF_00015"/>
    </source>
</evidence>
<dbReference type="eggNOG" id="COG1974">
    <property type="taxonomic scope" value="Bacteria"/>
</dbReference>
<keyword evidence="3 13" id="KW-0678">Repressor</keyword>